<evidence type="ECO:0000256" key="4">
    <source>
        <dbReference type="ARBA" id="ARBA00022723"/>
    </source>
</evidence>
<comment type="catalytic activity">
    <reaction evidence="9">
        <text>feruloyl-polysaccharide + H2O = ferulate + polysaccharide.</text>
        <dbReference type="EC" id="3.1.1.73"/>
    </reaction>
</comment>
<dbReference type="GO" id="GO:0045493">
    <property type="term" value="P:xylan catabolic process"/>
    <property type="evidence" value="ECO:0007669"/>
    <property type="project" value="UniProtKB-KW"/>
</dbReference>
<accession>A0A319D310</accession>
<dbReference type="STRING" id="1448320.A0A319D310"/>
<keyword evidence="7" id="KW-0106">Calcium</keyword>
<keyword evidence="3" id="KW-0624">Polysaccharide degradation</keyword>
<evidence type="ECO:0000256" key="5">
    <source>
        <dbReference type="ARBA" id="ARBA00022729"/>
    </source>
</evidence>
<evidence type="ECO:0000313" key="11">
    <source>
        <dbReference type="EMBL" id="PYH91624.1"/>
    </source>
</evidence>
<keyword evidence="2" id="KW-0719">Serine esterase</keyword>
<evidence type="ECO:0000256" key="6">
    <source>
        <dbReference type="ARBA" id="ARBA00022801"/>
    </source>
</evidence>
<name>A0A319D310_9EURO</name>
<dbReference type="PANTHER" id="PTHR33938:SF15">
    <property type="entry name" value="FERULOYL ESTERASE B-RELATED"/>
    <property type="match status" value="1"/>
</dbReference>
<dbReference type="PANTHER" id="PTHR33938">
    <property type="entry name" value="FERULOYL ESTERASE B-RELATED"/>
    <property type="match status" value="1"/>
</dbReference>
<proteinExistence type="inferred from homology"/>
<keyword evidence="5 10" id="KW-0732">Signal</keyword>
<evidence type="ECO:0000256" key="3">
    <source>
        <dbReference type="ARBA" id="ARBA00022651"/>
    </source>
</evidence>
<sequence length="523" mass="57500">MRLQSLLSLVTLPGAAVAGDAFQSRCSSFQDQINIHNVTVRSVEYVAAGQNVSQAEVAPVCKSSLQASIDFCRVTMNISTSDRSHLWAEAWLPRNYTGRFVSTGNGGLAGCVQETDLNFAATYGFATVGTNGGHDGDTAEPFFNNPEVLADFAYRSVHAGAVVGKELTRLFYPEGFNYSYYLGCSTGGRQGYQQVQRFPDDYDGVVAGSAAMNFVNLINWGAFLYEATGNVDDPGYITSDLWAVIHDEIVRQCDPVDGAIDGIIEDPDFCAPVLETLICDSTTKNASSCLTGLQAARATRALSDFYGPDGKLYYPRLNYGAEADSAGVYFTGSMYSRTEEWYRYVVYNDSTWNSSQWTLDSAKKAFDQNPFNIEAFDPNITTFRDRGSKLLSYHGTQDPIISSTDSKLYYRRVANALNARPSELDDFYRLFQISGMGHCGDGDGASYIGQGAGTYTSKAPRINLLHTIVEWVEQGKAPEYMPGNKLDASGNIEYMRKHCRYPKHNIHRGAGNYTDPNSWTCVG</sequence>
<dbReference type="Pfam" id="PF07519">
    <property type="entry name" value="Tannase"/>
    <property type="match status" value="1"/>
</dbReference>
<dbReference type="AlphaFoldDB" id="A0A319D310"/>
<keyword evidence="3" id="KW-0858">Xylan degradation</keyword>
<keyword evidence="12" id="KW-1185">Reference proteome</keyword>
<evidence type="ECO:0000256" key="10">
    <source>
        <dbReference type="RuleBase" id="RU361238"/>
    </source>
</evidence>
<keyword evidence="6 10" id="KW-0378">Hydrolase</keyword>
<dbReference type="EMBL" id="KZ825939">
    <property type="protein sequence ID" value="PYH91624.1"/>
    <property type="molecule type" value="Genomic_DNA"/>
</dbReference>
<dbReference type="InterPro" id="IPR011118">
    <property type="entry name" value="Tannase/feruloyl_esterase"/>
</dbReference>
<keyword evidence="8" id="KW-1015">Disulfide bond</keyword>
<evidence type="ECO:0000256" key="9">
    <source>
        <dbReference type="ARBA" id="ARBA00034075"/>
    </source>
</evidence>
<gene>
    <name evidence="11" type="ORF">BO71DRAFT_331790</name>
</gene>
<dbReference type="GO" id="GO:0046872">
    <property type="term" value="F:metal ion binding"/>
    <property type="evidence" value="ECO:0007669"/>
    <property type="project" value="UniProtKB-KW"/>
</dbReference>
<comment type="similarity">
    <text evidence="1 10">Belongs to the tannase family.</text>
</comment>
<dbReference type="InterPro" id="IPR029058">
    <property type="entry name" value="AB_hydrolase_fold"/>
</dbReference>
<dbReference type="Proteomes" id="UP000247810">
    <property type="component" value="Unassembled WGS sequence"/>
</dbReference>
<feature type="chain" id="PRO_5016193573" description="Carboxylic ester hydrolase" evidence="10">
    <location>
        <begin position="19"/>
        <end position="523"/>
    </location>
</feature>
<keyword evidence="3" id="KW-0119">Carbohydrate metabolism</keyword>
<organism evidence="11 12">
    <name type="scientific">Aspergillus ellipticus CBS 707.79</name>
    <dbReference type="NCBI Taxonomy" id="1448320"/>
    <lineage>
        <taxon>Eukaryota</taxon>
        <taxon>Fungi</taxon>
        <taxon>Dikarya</taxon>
        <taxon>Ascomycota</taxon>
        <taxon>Pezizomycotina</taxon>
        <taxon>Eurotiomycetes</taxon>
        <taxon>Eurotiomycetidae</taxon>
        <taxon>Eurotiales</taxon>
        <taxon>Aspergillaceae</taxon>
        <taxon>Aspergillus</taxon>
        <taxon>Aspergillus subgen. Circumdati</taxon>
    </lineage>
</organism>
<feature type="signal peptide" evidence="10">
    <location>
        <begin position="1"/>
        <end position="18"/>
    </location>
</feature>
<reference evidence="11 12" key="1">
    <citation type="submission" date="2018-02" db="EMBL/GenBank/DDBJ databases">
        <title>The genomes of Aspergillus section Nigri reveals drivers in fungal speciation.</title>
        <authorList>
            <consortium name="DOE Joint Genome Institute"/>
            <person name="Vesth T.C."/>
            <person name="Nybo J."/>
            <person name="Theobald S."/>
            <person name="Brandl J."/>
            <person name="Frisvad J.C."/>
            <person name="Nielsen K.F."/>
            <person name="Lyhne E.K."/>
            <person name="Kogle M.E."/>
            <person name="Kuo A."/>
            <person name="Riley R."/>
            <person name="Clum A."/>
            <person name="Nolan M."/>
            <person name="Lipzen A."/>
            <person name="Salamov A."/>
            <person name="Henrissat B."/>
            <person name="Wiebenga A."/>
            <person name="De vries R.P."/>
            <person name="Grigoriev I.V."/>
            <person name="Mortensen U.H."/>
            <person name="Andersen M.R."/>
            <person name="Baker S.E."/>
        </authorList>
    </citation>
    <scope>NUCLEOTIDE SEQUENCE [LARGE SCALE GENOMIC DNA]</scope>
    <source>
        <strain evidence="11 12">CBS 707.79</strain>
    </source>
</reference>
<keyword evidence="4" id="KW-0479">Metal-binding</keyword>
<evidence type="ECO:0000313" key="12">
    <source>
        <dbReference type="Proteomes" id="UP000247810"/>
    </source>
</evidence>
<dbReference type="VEuPathDB" id="FungiDB:BO71DRAFT_331790"/>
<evidence type="ECO:0000256" key="2">
    <source>
        <dbReference type="ARBA" id="ARBA00022487"/>
    </source>
</evidence>
<evidence type="ECO:0000256" key="7">
    <source>
        <dbReference type="ARBA" id="ARBA00022837"/>
    </source>
</evidence>
<dbReference type="SUPFAM" id="SSF53474">
    <property type="entry name" value="alpha/beta-Hydrolases"/>
    <property type="match status" value="1"/>
</dbReference>
<dbReference type="EC" id="3.1.1.-" evidence="10"/>
<evidence type="ECO:0000256" key="8">
    <source>
        <dbReference type="ARBA" id="ARBA00023157"/>
    </source>
</evidence>
<dbReference type="OrthoDB" id="3039123at2759"/>
<protein>
    <recommendedName>
        <fullName evidence="10">Carboxylic ester hydrolase</fullName>
        <ecNumber evidence="10">3.1.1.-</ecNumber>
    </recommendedName>
</protein>
<evidence type="ECO:0000256" key="1">
    <source>
        <dbReference type="ARBA" id="ARBA00006249"/>
    </source>
</evidence>
<dbReference type="GO" id="GO:0030600">
    <property type="term" value="F:feruloyl esterase activity"/>
    <property type="evidence" value="ECO:0007669"/>
    <property type="project" value="UniProtKB-EC"/>
</dbReference>